<evidence type="ECO:0000313" key="2">
    <source>
        <dbReference type="Proteomes" id="UP001054837"/>
    </source>
</evidence>
<keyword evidence="2" id="KW-1185">Reference proteome</keyword>
<protein>
    <recommendedName>
        <fullName evidence="3">Transmembrane protein</fullName>
    </recommendedName>
</protein>
<dbReference type="AlphaFoldDB" id="A0AAV4UM04"/>
<dbReference type="Proteomes" id="UP001054837">
    <property type="component" value="Unassembled WGS sequence"/>
</dbReference>
<name>A0AAV4UM04_9ARAC</name>
<dbReference type="EMBL" id="BPLQ01011513">
    <property type="protein sequence ID" value="GIY58500.1"/>
    <property type="molecule type" value="Genomic_DNA"/>
</dbReference>
<reference evidence="1 2" key="1">
    <citation type="submission" date="2021-06" db="EMBL/GenBank/DDBJ databases">
        <title>Caerostris darwini draft genome.</title>
        <authorList>
            <person name="Kono N."/>
            <person name="Arakawa K."/>
        </authorList>
    </citation>
    <scope>NUCLEOTIDE SEQUENCE [LARGE SCALE GENOMIC DNA]</scope>
</reference>
<accession>A0AAV4UM04</accession>
<proteinExistence type="predicted"/>
<evidence type="ECO:0000313" key="1">
    <source>
        <dbReference type="EMBL" id="GIY58500.1"/>
    </source>
</evidence>
<organism evidence="1 2">
    <name type="scientific">Caerostris darwini</name>
    <dbReference type="NCBI Taxonomy" id="1538125"/>
    <lineage>
        <taxon>Eukaryota</taxon>
        <taxon>Metazoa</taxon>
        <taxon>Ecdysozoa</taxon>
        <taxon>Arthropoda</taxon>
        <taxon>Chelicerata</taxon>
        <taxon>Arachnida</taxon>
        <taxon>Araneae</taxon>
        <taxon>Araneomorphae</taxon>
        <taxon>Entelegynae</taxon>
        <taxon>Araneoidea</taxon>
        <taxon>Araneidae</taxon>
        <taxon>Caerostris</taxon>
    </lineage>
</organism>
<gene>
    <name evidence="1" type="ORF">CDAR_379901</name>
</gene>
<sequence>MQQDLKCRKKYIHSSEGHKFYHHESERSESGLLPVSRRHFQHQILTTSSSSFRQGVLFSFGLYRSNVFSSPLNVTVTLNYWITAANFNSLSKMASRSEDVPLGRCPSNIVHSLKRECPSEDARCRALCFPNGVLLVRFCFMVLMDMANVLLLFGNVKCFSAFFLKNLMVPLKFCAIRW</sequence>
<evidence type="ECO:0008006" key="3">
    <source>
        <dbReference type="Google" id="ProtNLM"/>
    </source>
</evidence>
<comment type="caution">
    <text evidence="1">The sequence shown here is derived from an EMBL/GenBank/DDBJ whole genome shotgun (WGS) entry which is preliminary data.</text>
</comment>